<name>A0A2P2KS92_RHIMU</name>
<accession>A0A2P2KS92</accession>
<sequence>MISCLSPNNNNNIGNRTGKLCLQKTWNYLEIRLEISEREDR</sequence>
<reference evidence="1" key="1">
    <citation type="submission" date="2018-02" db="EMBL/GenBank/DDBJ databases">
        <title>Rhizophora mucronata_Transcriptome.</title>
        <authorList>
            <person name="Meera S.P."/>
            <person name="Sreeshan A."/>
            <person name="Augustine A."/>
        </authorList>
    </citation>
    <scope>NUCLEOTIDE SEQUENCE</scope>
    <source>
        <tissue evidence="1">Leaf</tissue>
    </source>
</reference>
<proteinExistence type="predicted"/>
<organism evidence="1">
    <name type="scientific">Rhizophora mucronata</name>
    <name type="common">Asiatic mangrove</name>
    <dbReference type="NCBI Taxonomy" id="61149"/>
    <lineage>
        <taxon>Eukaryota</taxon>
        <taxon>Viridiplantae</taxon>
        <taxon>Streptophyta</taxon>
        <taxon>Embryophyta</taxon>
        <taxon>Tracheophyta</taxon>
        <taxon>Spermatophyta</taxon>
        <taxon>Magnoliopsida</taxon>
        <taxon>eudicotyledons</taxon>
        <taxon>Gunneridae</taxon>
        <taxon>Pentapetalae</taxon>
        <taxon>rosids</taxon>
        <taxon>fabids</taxon>
        <taxon>Malpighiales</taxon>
        <taxon>Rhizophoraceae</taxon>
        <taxon>Rhizophora</taxon>
    </lineage>
</organism>
<protein>
    <submittedName>
        <fullName evidence="1">Uncharacterized protein</fullName>
    </submittedName>
</protein>
<evidence type="ECO:0000313" key="1">
    <source>
        <dbReference type="EMBL" id="MBX08599.1"/>
    </source>
</evidence>
<dbReference type="EMBL" id="GGEC01028115">
    <property type="protein sequence ID" value="MBX08599.1"/>
    <property type="molecule type" value="Transcribed_RNA"/>
</dbReference>
<dbReference type="AlphaFoldDB" id="A0A2P2KS92"/>